<organism evidence="1">
    <name type="scientific">Tetradesmus obliquus</name>
    <name type="common">Green alga</name>
    <name type="synonym">Acutodesmus obliquus</name>
    <dbReference type="NCBI Taxonomy" id="3088"/>
    <lineage>
        <taxon>Eukaryota</taxon>
        <taxon>Viridiplantae</taxon>
        <taxon>Chlorophyta</taxon>
        <taxon>core chlorophytes</taxon>
        <taxon>Chlorophyceae</taxon>
        <taxon>CS clade</taxon>
        <taxon>Sphaeropleales</taxon>
        <taxon>Scenedesmaceae</taxon>
        <taxon>Tetradesmus</taxon>
    </lineage>
</organism>
<accession>A0A249RWX7</accession>
<evidence type="ECO:0000313" key="1">
    <source>
        <dbReference type="EMBL" id="ASY96129.1"/>
    </source>
</evidence>
<keyword evidence="1" id="KW-0934">Plastid</keyword>
<gene>
    <name evidence="1" type="primary">orf273</name>
</gene>
<name>A0A249RWX7_TETOB</name>
<dbReference type="AlphaFoldDB" id="A0A249RWX7"/>
<sequence>MPKRTQSEVKETSKLPRISFPGIQIKELLELESLFPEIRKHLCAIIFAVFLVAQIRVALSSNKPAVIQSLDSVNTYTKKLLSKNNSATYVAAAVAIRRTMVAHTNDDDETMILANHQDLTTNLSGPITTKGGISVALSSPEALRKYRRGLMAQVIGTLQSCPIHSPRKIHMNIEQITTENLLPLLPFPTEDINIEDVISLIKQALNNDPQLDKIIFNDLPAVSLSPSSLESSLPIERTTPKLPDLGKVPKNIENLPAWKQAAIQQARNLKSEL</sequence>
<dbReference type="EMBL" id="KX756229">
    <property type="protein sequence ID" value="ASY96129.1"/>
    <property type="molecule type" value="Genomic_DNA"/>
</dbReference>
<reference evidence="1" key="1">
    <citation type="submission" date="2016-08" db="EMBL/GenBank/DDBJ databases">
        <title>Metabolic diversity of the green alga Acutodemus (Scenedesmus) obliquus as revealed by its genome.</title>
        <authorList>
            <person name="McKie-Krisberg Z."/>
            <person name="Gabr A."/>
            <person name="Neofotis P."/>
            <person name="Valenti L."/>
            <person name="Huang A."/>
            <person name="Guo D."/>
            <person name="Chiu K."/>
            <person name="Jose J."/>
            <person name="Babu M."/>
            <person name="Hovde B."/>
            <person name="Starkenburg S."/>
            <person name="Magnuson J."/>
            <person name="Culley D."/>
            <person name="Huesemann M."/>
            <person name="Polle J.E.W."/>
        </authorList>
    </citation>
    <scope>NUCLEOTIDE SEQUENCE</scope>
</reference>
<protein>
    <submittedName>
        <fullName evidence="1">Uncharacterized protein</fullName>
    </submittedName>
</protein>
<geneLocation type="chloroplast" evidence="1"/>
<proteinExistence type="predicted"/>
<keyword evidence="1" id="KW-0150">Chloroplast</keyword>